<keyword evidence="2" id="KW-0812">Transmembrane</keyword>
<dbReference type="EMBL" id="JACCFS010000001">
    <property type="protein sequence ID" value="NYJ36612.1"/>
    <property type="molecule type" value="Genomic_DNA"/>
</dbReference>
<protein>
    <submittedName>
        <fullName evidence="3">Uncharacterized protein</fullName>
    </submittedName>
</protein>
<keyword evidence="4" id="KW-1185">Reference proteome</keyword>
<keyword evidence="2" id="KW-1133">Transmembrane helix</keyword>
<dbReference type="AlphaFoldDB" id="A0A7Z0ERL8"/>
<reference evidence="3 4" key="1">
    <citation type="submission" date="2020-07" db="EMBL/GenBank/DDBJ databases">
        <title>Sequencing the genomes of 1000 actinobacteria strains.</title>
        <authorList>
            <person name="Klenk H.-P."/>
        </authorList>
    </citation>
    <scope>NUCLEOTIDE SEQUENCE [LARGE SCALE GENOMIC DNA]</scope>
    <source>
        <strain evidence="3 4">DSM 44442</strain>
    </source>
</reference>
<feature type="transmembrane region" description="Helical" evidence="2">
    <location>
        <begin position="192"/>
        <end position="213"/>
    </location>
</feature>
<dbReference type="RefSeq" id="WP_179826620.1">
    <property type="nucleotide sequence ID" value="NZ_JACCFS010000001.1"/>
</dbReference>
<feature type="transmembrane region" description="Helical" evidence="2">
    <location>
        <begin position="102"/>
        <end position="123"/>
    </location>
</feature>
<evidence type="ECO:0000256" key="1">
    <source>
        <dbReference type="SAM" id="MobiDB-lite"/>
    </source>
</evidence>
<comment type="caution">
    <text evidence="3">The sequence shown here is derived from an EMBL/GenBank/DDBJ whole genome shotgun (WGS) entry which is preliminary data.</text>
</comment>
<feature type="compositionally biased region" description="Basic and acidic residues" evidence="1">
    <location>
        <begin position="15"/>
        <end position="25"/>
    </location>
</feature>
<evidence type="ECO:0000313" key="3">
    <source>
        <dbReference type="EMBL" id="NYJ36612.1"/>
    </source>
</evidence>
<keyword evidence="2" id="KW-0472">Membrane</keyword>
<sequence length="225" mass="23390">MHDSVSSPAPAPAEVHTDKNDKPDQAEAADTRSGAAPTDEPTTDGPRAAEPTADDSRAVAAGRRVPLRIPAGLTSLPRVDARRLFTSRRAGQRPPADVTQTAGVLFAALPVGALQAFLVWSVLDTGVPDRFLAPMWTLVVGAAVVGAALAGTAIPVRRAVPAPLWTARVLAVVALCGSAAALRLAAQFADTALMLAGFLSAMLAITANIALWSTEVRRWYGVRDS</sequence>
<proteinExistence type="predicted"/>
<name>A0A7Z0ERL8_9ACTN</name>
<evidence type="ECO:0000313" key="4">
    <source>
        <dbReference type="Proteomes" id="UP000572051"/>
    </source>
</evidence>
<dbReference type="Proteomes" id="UP000572051">
    <property type="component" value="Unassembled WGS sequence"/>
</dbReference>
<feature type="transmembrane region" description="Helical" evidence="2">
    <location>
        <begin position="135"/>
        <end position="156"/>
    </location>
</feature>
<gene>
    <name evidence="3" type="ORF">HNR10_004493</name>
</gene>
<accession>A0A7Z0ERL8</accession>
<organism evidence="3 4">
    <name type="scientific">Nocardiopsis aegyptia</name>
    <dbReference type="NCBI Taxonomy" id="220378"/>
    <lineage>
        <taxon>Bacteria</taxon>
        <taxon>Bacillati</taxon>
        <taxon>Actinomycetota</taxon>
        <taxon>Actinomycetes</taxon>
        <taxon>Streptosporangiales</taxon>
        <taxon>Nocardiopsidaceae</taxon>
        <taxon>Nocardiopsis</taxon>
    </lineage>
</organism>
<feature type="transmembrane region" description="Helical" evidence="2">
    <location>
        <begin position="168"/>
        <end position="186"/>
    </location>
</feature>
<feature type="region of interest" description="Disordered" evidence="1">
    <location>
        <begin position="1"/>
        <end position="61"/>
    </location>
</feature>
<evidence type="ECO:0000256" key="2">
    <source>
        <dbReference type="SAM" id="Phobius"/>
    </source>
</evidence>